<evidence type="ECO:0000256" key="2">
    <source>
        <dbReference type="HAMAP-Rule" id="MF_00984"/>
    </source>
</evidence>
<evidence type="ECO:0000313" key="5">
    <source>
        <dbReference type="Proteomes" id="UP000033115"/>
    </source>
</evidence>
<dbReference type="CDD" id="cd04496">
    <property type="entry name" value="SSB_OBF"/>
    <property type="match status" value="1"/>
</dbReference>
<comment type="subunit">
    <text evidence="2">Homotetramer.</text>
</comment>
<dbReference type="HOGENOM" id="CLU_078758_6_1_9"/>
<dbReference type="KEGG" id="csq:CSCA_3164"/>
<dbReference type="STRING" id="1548.CSCA_3164"/>
<dbReference type="InterPro" id="IPR012340">
    <property type="entry name" value="NA-bd_OB-fold"/>
</dbReference>
<dbReference type="HAMAP" id="MF_00984">
    <property type="entry name" value="SSB"/>
    <property type="match status" value="1"/>
</dbReference>
<dbReference type="GO" id="GO:0006260">
    <property type="term" value="P:DNA replication"/>
    <property type="evidence" value="ECO:0007669"/>
    <property type="project" value="InterPro"/>
</dbReference>
<dbReference type="PANTHER" id="PTHR10302:SF27">
    <property type="entry name" value="SINGLE-STRANDED DNA-BINDING PROTEIN"/>
    <property type="match status" value="1"/>
</dbReference>
<evidence type="ECO:0000256" key="1">
    <source>
        <dbReference type="ARBA" id="ARBA00023125"/>
    </source>
</evidence>
<dbReference type="SUPFAM" id="SSF50249">
    <property type="entry name" value="Nucleic acid-binding proteins"/>
    <property type="match status" value="1"/>
</dbReference>
<dbReference type="AlphaFoldDB" id="A0A0E3K1V1"/>
<dbReference type="Pfam" id="PF00436">
    <property type="entry name" value="SSB"/>
    <property type="match status" value="1"/>
</dbReference>
<evidence type="ECO:0000313" key="4">
    <source>
        <dbReference type="EMBL" id="AKA70289.1"/>
    </source>
</evidence>
<reference evidence="4 5" key="1">
    <citation type="journal article" date="2015" name="J. Biotechnol.">
        <title>Complete genome sequence of a malodorant-producing acetogen, Clostridium scatologenes ATCC 25775(T).</title>
        <authorList>
            <person name="Zhu Z."/>
            <person name="Guo T."/>
            <person name="Zheng H."/>
            <person name="Song T."/>
            <person name="Ouyang P."/>
            <person name="Xie J."/>
        </authorList>
    </citation>
    <scope>NUCLEOTIDE SEQUENCE [LARGE SCALE GENOMIC DNA]</scope>
    <source>
        <strain evidence="4 5">ATCC 25775</strain>
    </source>
</reference>
<dbReference type="PIRSF" id="PIRSF002070">
    <property type="entry name" value="SSB"/>
    <property type="match status" value="1"/>
</dbReference>
<keyword evidence="5" id="KW-1185">Reference proteome</keyword>
<comment type="caution">
    <text evidence="2">Lacks conserved residue(s) required for the propagation of feature annotation.</text>
</comment>
<dbReference type="GO" id="GO:0003697">
    <property type="term" value="F:single-stranded DNA binding"/>
    <property type="evidence" value="ECO:0007669"/>
    <property type="project" value="UniProtKB-UniRule"/>
</dbReference>
<keyword evidence="1 2" id="KW-0238">DNA-binding</keyword>
<dbReference type="EMBL" id="CP009933">
    <property type="protein sequence ID" value="AKA70289.1"/>
    <property type="molecule type" value="Genomic_DNA"/>
</dbReference>
<gene>
    <name evidence="4" type="ORF">CSCA_3164</name>
</gene>
<dbReference type="RefSeq" id="WP_029162680.1">
    <property type="nucleotide sequence ID" value="NZ_CP009933.1"/>
</dbReference>
<sequence>MNKVMLIGRLTRDSKIIKLQNSSRGAVKFTLAVNRSFAKDKENNADFIDIAYWSDHPDKMYSYLTKGKLVGISGKIASGSYTDNNNEKKYFTMVQADTIRFLESKKDKAM</sequence>
<dbReference type="Gene3D" id="2.40.50.140">
    <property type="entry name" value="Nucleic acid-binding proteins"/>
    <property type="match status" value="1"/>
</dbReference>
<accession>A0A0E3K1V1</accession>
<dbReference type="PANTHER" id="PTHR10302">
    <property type="entry name" value="SINGLE-STRANDED DNA-BINDING PROTEIN"/>
    <property type="match status" value="1"/>
</dbReference>
<dbReference type="PROSITE" id="PS50935">
    <property type="entry name" value="SSB"/>
    <property type="match status" value="1"/>
</dbReference>
<organism evidence="4 5">
    <name type="scientific">Clostridium scatologenes</name>
    <dbReference type="NCBI Taxonomy" id="1548"/>
    <lineage>
        <taxon>Bacteria</taxon>
        <taxon>Bacillati</taxon>
        <taxon>Bacillota</taxon>
        <taxon>Clostridia</taxon>
        <taxon>Eubacteriales</taxon>
        <taxon>Clostridiaceae</taxon>
        <taxon>Clostridium</taxon>
    </lineage>
</organism>
<dbReference type="Proteomes" id="UP000033115">
    <property type="component" value="Chromosome"/>
</dbReference>
<dbReference type="NCBIfam" id="TIGR00621">
    <property type="entry name" value="ssb"/>
    <property type="match status" value="1"/>
</dbReference>
<evidence type="ECO:0000256" key="3">
    <source>
        <dbReference type="PIRNR" id="PIRNR002070"/>
    </source>
</evidence>
<dbReference type="InterPro" id="IPR000424">
    <property type="entry name" value="Primosome_PriB/ssb"/>
</dbReference>
<dbReference type="GO" id="GO:0009295">
    <property type="term" value="C:nucleoid"/>
    <property type="evidence" value="ECO:0007669"/>
    <property type="project" value="TreeGrafter"/>
</dbReference>
<dbReference type="InterPro" id="IPR011344">
    <property type="entry name" value="ssDNA-bd"/>
</dbReference>
<proteinExistence type="inferred from homology"/>
<protein>
    <recommendedName>
        <fullName evidence="2 3">Single-stranded DNA-binding protein</fullName>
        <shortName evidence="2">SSB</shortName>
    </recommendedName>
</protein>
<name>A0A0E3K1V1_CLOSL</name>